<protein>
    <submittedName>
        <fullName evidence="11">Cell division protein FtsQ</fullName>
    </submittedName>
</protein>
<evidence type="ECO:0000256" key="4">
    <source>
        <dbReference type="ARBA" id="ARBA00022618"/>
    </source>
</evidence>
<keyword evidence="4 11" id="KW-0132">Cell division</keyword>
<dbReference type="Gene3D" id="3.10.20.310">
    <property type="entry name" value="membrane protein fhac"/>
    <property type="match status" value="1"/>
</dbReference>
<dbReference type="PANTHER" id="PTHR35851:SF1">
    <property type="entry name" value="CELL DIVISION PROTEIN FTSQ"/>
    <property type="match status" value="1"/>
</dbReference>
<evidence type="ECO:0000256" key="3">
    <source>
        <dbReference type="ARBA" id="ARBA00022519"/>
    </source>
</evidence>
<evidence type="ECO:0000313" key="11">
    <source>
        <dbReference type="EMBL" id="QOL20315.1"/>
    </source>
</evidence>
<dbReference type="InterPro" id="IPR013685">
    <property type="entry name" value="POTRA_FtsQ_type"/>
</dbReference>
<evidence type="ECO:0000256" key="8">
    <source>
        <dbReference type="ARBA" id="ARBA00023306"/>
    </source>
</evidence>
<evidence type="ECO:0000256" key="2">
    <source>
        <dbReference type="ARBA" id="ARBA00022475"/>
    </source>
</evidence>
<dbReference type="Proteomes" id="UP000594001">
    <property type="component" value="Chromosome"/>
</dbReference>
<feature type="transmembrane region" description="Helical" evidence="9">
    <location>
        <begin position="12"/>
        <end position="35"/>
    </location>
</feature>
<evidence type="ECO:0000313" key="12">
    <source>
        <dbReference type="Proteomes" id="UP000594001"/>
    </source>
</evidence>
<keyword evidence="5 9" id="KW-0812">Transmembrane</keyword>
<reference evidence="11 12" key="1">
    <citation type="submission" date="2020-06" db="EMBL/GenBank/DDBJ databases">
        <title>The endosymbiont of the kinetoplastid Bodo saltans is a Paracaedibacter-like alpha-proteobacterium possessing a putative toxin-antitoxin system.</title>
        <authorList>
            <person name="Midha S."/>
            <person name="Rigden D.J."/>
            <person name="Siozios S."/>
            <person name="Hurst G.D.D."/>
            <person name="Jackson A.P."/>
        </authorList>
    </citation>
    <scope>NUCLEOTIDE SEQUENCE [LARGE SCALE GENOMIC DNA]</scope>
    <source>
        <strain evidence="11">Lake Konstanz</strain>
    </source>
</reference>
<dbReference type="RefSeq" id="WP_350331866.1">
    <property type="nucleotide sequence ID" value="NZ_CP054719.1"/>
</dbReference>
<dbReference type="AlphaFoldDB" id="A0A7L9RV64"/>
<evidence type="ECO:0000256" key="6">
    <source>
        <dbReference type="ARBA" id="ARBA00022989"/>
    </source>
</evidence>
<gene>
    <name evidence="11" type="primary">ftsQ</name>
    <name evidence="11" type="ORF">CPBP_01105</name>
</gene>
<accession>A0A7L9RV64</accession>
<dbReference type="InterPro" id="IPR005548">
    <property type="entry name" value="Cell_div_FtsQ/DivIB_C"/>
</dbReference>
<evidence type="ECO:0000256" key="5">
    <source>
        <dbReference type="ARBA" id="ARBA00022692"/>
    </source>
</evidence>
<keyword evidence="8" id="KW-0131">Cell cycle</keyword>
<dbReference type="Pfam" id="PF03799">
    <property type="entry name" value="FtsQ_DivIB_C"/>
    <property type="match status" value="1"/>
</dbReference>
<keyword evidence="7 9" id="KW-0472">Membrane</keyword>
<dbReference type="PROSITE" id="PS51779">
    <property type="entry name" value="POTRA"/>
    <property type="match status" value="1"/>
</dbReference>
<dbReference type="GO" id="GO:0016020">
    <property type="term" value="C:membrane"/>
    <property type="evidence" value="ECO:0007669"/>
    <property type="project" value="UniProtKB-SubCell"/>
</dbReference>
<dbReference type="KEGG" id="pbal:CPBP_01105"/>
<organism evidence="11 12">
    <name type="scientific">Candidatus Bodocaedibacter vickermanii</name>
    <dbReference type="NCBI Taxonomy" id="2741701"/>
    <lineage>
        <taxon>Bacteria</taxon>
        <taxon>Pseudomonadati</taxon>
        <taxon>Pseudomonadota</taxon>
        <taxon>Alphaproteobacteria</taxon>
        <taxon>Holosporales</taxon>
        <taxon>Candidatus Paracaedibacteraceae</taxon>
        <taxon>Candidatus Bodocaedibacter</taxon>
    </lineage>
</organism>
<name>A0A7L9RV64_9PROT</name>
<feature type="domain" description="POTRA" evidence="10">
    <location>
        <begin position="63"/>
        <end position="131"/>
    </location>
</feature>
<comment type="subcellular location">
    <subcellularLocation>
        <location evidence="1">Membrane</location>
    </subcellularLocation>
</comment>
<keyword evidence="2" id="KW-1003">Cell membrane</keyword>
<keyword evidence="6 9" id="KW-1133">Transmembrane helix</keyword>
<dbReference type="InterPro" id="IPR034746">
    <property type="entry name" value="POTRA"/>
</dbReference>
<dbReference type="InterPro" id="IPR026579">
    <property type="entry name" value="FtsQ"/>
</dbReference>
<dbReference type="Pfam" id="PF08478">
    <property type="entry name" value="POTRA_1"/>
    <property type="match status" value="1"/>
</dbReference>
<proteinExistence type="predicted"/>
<evidence type="ECO:0000256" key="9">
    <source>
        <dbReference type="SAM" id="Phobius"/>
    </source>
</evidence>
<evidence type="ECO:0000259" key="10">
    <source>
        <dbReference type="PROSITE" id="PS51779"/>
    </source>
</evidence>
<dbReference type="PANTHER" id="PTHR35851">
    <property type="entry name" value="CELL DIVISION PROTEIN FTSQ"/>
    <property type="match status" value="1"/>
</dbReference>
<dbReference type="GO" id="GO:0090529">
    <property type="term" value="P:cell septum assembly"/>
    <property type="evidence" value="ECO:0007669"/>
    <property type="project" value="InterPro"/>
</dbReference>
<evidence type="ECO:0000256" key="1">
    <source>
        <dbReference type="ARBA" id="ARBA00004370"/>
    </source>
</evidence>
<dbReference type="EMBL" id="CP054719">
    <property type="protein sequence ID" value="QOL20315.1"/>
    <property type="molecule type" value="Genomic_DNA"/>
</dbReference>
<sequence>MKKTRSKLSRKRIAIYISIALLSIAVGAFFISASLRERVESVKDTAQSWVQETSLKLARIAGFSVENIQISGLRYTSKVDVLKVLNINYGDNIFGVDTEALLLELKKIGWIEHITIQKKFPNTIDIVIQEYRPYALWQYKGNVVVIAETGVVIPKADPKHFSDLMLVVGEKANLQCKGLFSILMDYPGFKDMITSAQFMHGRRWRLYFSSNVLVDLPEDNIGDTIHSIYALHQKQKILDRDVEIIDIRVPNKIVFKGSRIARKQKN</sequence>
<keyword evidence="12" id="KW-1185">Reference proteome</keyword>
<keyword evidence="3" id="KW-0997">Cell inner membrane</keyword>
<evidence type="ECO:0000256" key="7">
    <source>
        <dbReference type="ARBA" id="ARBA00023136"/>
    </source>
</evidence>